<organism evidence="2 3">
    <name type="scientific">Botrimarina mediterranea</name>
    <dbReference type="NCBI Taxonomy" id="2528022"/>
    <lineage>
        <taxon>Bacteria</taxon>
        <taxon>Pseudomonadati</taxon>
        <taxon>Planctomycetota</taxon>
        <taxon>Planctomycetia</taxon>
        <taxon>Pirellulales</taxon>
        <taxon>Lacipirellulaceae</taxon>
        <taxon>Botrimarina</taxon>
    </lineage>
</organism>
<dbReference type="AlphaFoldDB" id="A0A518KBN9"/>
<proteinExistence type="predicted"/>
<dbReference type="RefSeq" id="WP_145114291.1">
    <property type="nucleotide sequence ID" value="NZ_CP036349.1"/>
</dbReference>
<gene>
    <name evidence="2" type="ORF">Spa11_34180</name>
</gene>
<accession>A0A518KBN9</accession>
<reference evidence="2 3" key="1">
    <citation type="submission" date="2019-02" db="EMBL/GenBank/DDBJ databases">
        <title>Deep-cultivation of Planctomycetes and their phenomic and genomic characterization uncovers novel biology.</title>
        <authorList>
            <person name="Wiegand S."/>
            <person name="Jogler M."/>
            <person name="Boedeker C."/>
            <person name="Pinto D."/>
            <person name="Vollmers J."/>
            <person name="Rivas-Marin E."/>
            <person name="Kohn T."/>
            <person name="Peeters S.H."/>
            <person name="Heuer A."/>
            <person name="Rast P."/>
            <person name="Oberbeckmann S."/>
            <person name="Bunk B."/>
            <person name="Jeske O."/>
            <person name="Meyerdierks A."/>
            <person name="Storesund J.E."/>
            <person name="Kallscheuer N."/>
            <person name="Luecker S."/>
            <person name="Lage O.M."/>
            <person name="Pohl T."/>
            <person name="Merkel B.J."/>
            <person name="Hornburger P."/>
            <person name="Mueller R.-W."/>
            <person name="Bruemmer F."/>
            <person name="Labrenz M."/>
            <person name="Spormann A.M."/>
            <person name="Op den Camp H."/>
            <person name="Overmann J."/>
            <person name="Amann R."/>
            <person name="Jetten M.S.M."/>
            <person name="Mascher T."/>
            <person name="Medema M.H."/>
            <person name="Devos D.P."/>
            <person name="Kaster A.-K."/>
            <person name="Ovreas L."/>
            <person name="Rohde M."/>
            <person name="Galperin M.Y."/>
            <person name="Jogler C."/>
        </authorList>
    </citation>
    <scope>NUCLEOTIDE SEQUENCE [LARGE SCALE GENOMIC DNA]</scope>
    <source>
        <strain evidence="2 3">Spa11</strain>
    </source>
</reference>
<evidence type="ECO:0008006" key="4">
    <source>
        <dbReference type="Google" id="ProtNLM"/>
    </source>
</evidence>
<name>A0A518KBN9_9BACT</name>
<dbReference type="KEGG" id="bmei:Spa11_34180"/>
<sequence length="265" mass="27579" precursor="true">MRFTKAFLLTGLACLTADAAAHSDILLRADGGQVVVGAAEDLSGEEGGPFYHLDEKVFEGVFLNPTMPTPPFGYDFERTEPGFFSAPGLPEGEDLPANADIALSLSSFSIGAANDLAYYWDGTGEVDFQPLSATQPGVSFAFGPASFASTDATGAVDDHPLFGLTGGAADGVYLVSPVVSVAGLADSDPFYMVWLANSVLVDDETAEQLEGALEAYEEGGPEPIVGGVNFAFFEEAVEYVGAIPEPSTALLAMLAASLGGVMRRR</sequence>
<evidence type="ECO:0000256" key="1">
    <source>
        <dbReference type="SAM" id="SignalP"/>
    </source>
</evidence>
<evidence type="ECO:0000313" key="3">
    <source>
        <dbReference type="Proteomes" id="UP000316426"/>
    </source>
</evidence>
<protein>
    <recommendedName>
        <fullName evidence="4">PEP-CTERM protein-sorting domain-containing protein</fullName>
    </recommendedName>
</protein>
<feature type="chain" id="PRO_5022087793" description="PEP-CTERM protein-sorting domain-containing protein" evidence="1">
    <location>
        <begin position="20"/>
        <end position="265"/>
    </location>
</feature>
<keyword evidence="1" id="KW-0732">Signal</keyword>
<dbReference type="Proteomes" id="UP000316426">
    <property type="component" value="Chromosome"/>
</dbReference>
<dbReference type="EMBL" id="CP036349">
    <property type="protein sequence ID" value="QDV75205.1"/>
    <property type="molecule type" value="Genomic_DNA"/>
</dbReference>
<evidence type="ECO:0000313" key="2">
    <source>
        <dbReference type="EMBL" id="QDV75205.1"/>
    </source>
</evidence>
<feature type="signal peptide" evidence="1">
    <location>
        <begin position="1"/>
        <end position="19"/>
    </location>
</feature>
<keyword evidence="3" id="KW-1185">Reference proteome</keyword>